<keyword evidence="5" id="KW-0862">Zinc</keyword>
<dbReference type="InterPro" id="IPR001279">
    <property type="entry name" value="Metallo-B-lactamas"/>
</dbReference>
<name>A0A8J3MA62_9RHOB</name>
<dbReference type="SMART" id="SM00849">
    <property type="entry name" value="Lactamase_B"/>
    <property type="match status" value="1"/>
</dbReference>
<comment type="similarity">
    <text evidence="2">Belongs to the metallo-beta-lactamase superfamily.</text>
</comment>
<keyword evidence="4" id="KW-0378">Hydrolase</keyword>
<dbReference type="PANTHER" id="PTHR42978">
    <property type="entry name" value="QUORUM-QUENCHING LACTONASE YTNP-RELATED-RELATED"/>
    <property type="match status" value="1"/>
</dbReference>
<keyword evidence="3" id="KW-0479">Metal-binding</keyword>
<comment type="cofactor">
    <cofactor evidence="1">
        <name>Zn(2+)</name>
        <dbReference type="ChEBI" id="CHEBI:29105"/>
    </cofactor>
</comment>
<comment type="caution">
    <text evidence="7">The sequence shown here is derived from an EMBL/GenBank/DDBJ whole genome shotgun (WGS) entry which is preliminary data.</text>
</comment>
<dbReference type="SUPFAM" id="SSF56281">
    <property type="entry name" value="Metallo-hydrolase/oxidoreductase"/>
    <property type="match status" value="1"/>
</dbReference>
<evidence type="ECO:0000256" key="1">
    <source>
        <dbReference type="ARBA" id="ARBA00001947"/>
    </source>
</evidence>
<dbReference type="GO" id="GO:0046872">
    <property type="term" value="F:metal ion binding"/>
    <property type="evidence" value="ECO:0007669"/>
    <property type="project" value="UniProtKB-KW"/>
</dbReference>
<evidence type="ECO:0000256" key="2">
    <source>
        <dbReference type="ARBA" id="ARBA00007749"/>
    </source>
</evidence>
<sequence length="253" mass="27418">MPTAEGLLTGRPVALHILDYGYFRVHAGPRVVGIMGALITTDAGELVLVDTGFPRRYTEAPTESELADRLDSFGNVLECSPRNLPEAQLVLAGTSPERIALLIQTHTHIDHAGHLDIAPQAPMLIASAERALPRPLGWPGAQPMDWPERDYVEIGEDVQIGPGFTVLFCPGHAPGQLSLLIELPETGPVLYTSDAISRPAEIGEGFAGSWDVPLACHHGERLTRLASERGATIIWGHCPDQWHGLRKAPDAYR</sequence>
<proteinExistence type="inferred from homology"/>
<dbReference type="Proteomes" id="UP000626220">
    <property type="component" value="Unassembled WGS sequence"/>
</dbReference>
<evidence type="ECO:0000313" key="8">
    <source>
        <dbReference type="Proteomes" id="UP000626220"/>
    </source>
</evidence>
<dbReference type="InterPro" id="IPR036866">
    <property type="entry name" value="RibonucZ/Hydroxyglut_hydro"/>
</dbReference>
<dbReference type="AlphaFoldDB" id="A0A8J3MA62"/>
<dbReference type="EMBL" id="BNCJ01000028">
    <property type="protein sequence ID" value="GHF71529.1"/>
    <property type="molecule type" value="Genomic_DNA"/>
</dbReference>
<reference evidence="7" key="2">
    <citation type="submission" date="2020-09" db="EMBL/GenBank/DDBJ databases">
        <authorList>
            <person name="Sun Q."/>
            <person name="Kim S."/>
        </authorList>
    </citation>
    <scope>NUCLEOTIDE SEQUENCE</scope>
    <source>
        <strain evidence="7">KCTC 42650</strain>
    </source>
</reference>
<protein>
    <recommendedName>
        <fullName evidence="6">Metallo-beta-lactamase domain-containing protein</fullName>
    </recommendedName>
</protein>
<dbReference type="Pfam" id="PF00753">
    <property type="entry name" value="Lactamase_B"/>
    <property type="match status" value="1"/>
</dbReference>
<dbReference type="InterPro" id="IPR051013">
    <property type="entry name" value="MBL_superfamily_lactonases"/>
</dbReference>
<accession>A0A8J3MA62</accession>
<evidence type="ECO:0000256" key="4">
    <source>
        <dbReference type="ARBA" id="ARBA00022801"/>
    </source>
</evidence>
<dbReference type="PANTHER" id="PTHR42978:SF2">
    <property type="entry name" value="102 KBASES UNSTABLE REGION: FROM 1 TO 119443"/>
    <property type="match status" value="1"/>
</dbReference>
<reference evidence="7" key="1">
    <citation type="journal article" date="2014" name="Int. J. Syst. Evol. Microbiol.">
        <title>Complete genome sequence of Corynebacterium casei LMG S-19264T (=DSM 44701T), isolated from a smear-ripened cheese.</title>
        <authorList>
            <consortium name="US DOE Joint Genome Institute (JGI-PGF)"/>
            <person name="Walter F."/>
            <person name="Albersmeier A."/>
            <person name="Kalinowski J."/>
            <person name="Ruckert C."/>
        </authorList>
    </citation>
    <scope>NUCLEOTIDE SEQUENCE</scope>
    <source>
        <strain evidence="7">KCTC 42650</strain>
    </source>
</reference>
<dbReference type="RefSeq" id="WP_189682678.1">
    <property type="nucleotide sequence ID" value="NZ_BNCJ01000028.1"/>
</dbReference>
<evidence type="ECO:0000259" key="6">
    <source>
        <dbReference type="SMART" id="SM00849"/>
    </source>
</evidence>
<dbReference type="Gene3D" id="3.60.15.10">
    <property type="entry name" value="Ribonuclease Z/Hydroxyacylglutathione hydrolase-like"/>
    <property type="match status" value="1"/>
</dbReference>
<dbReference type="GO" id="GO:0016787">
    <property type="term" value="F:hydrolase activity"/>
    <property type="evidence" value="ECO:0007669"/>
    <property type="project" value="UniProtKB-KW"/>
</dbReference>
<gene>
    <name evidence="7" type="ORF">GCM10017056_48050</name>
</gene>
<feature type="domain" description="Metallo-beta-lactamase" evidence="6">
    <location>
        <begin position="33"/>
        <end position="237"/>
    </location>
</feature>
<evidence type="ECO:0000256" key="3">
    <source>
        <dbReference type="ARBA" id="ARBA00022723"/>
    </source>
</evidence>
<evidence type="ECO:0000313" key="7">
    <source>
        <dbReference type="EMBL" id="GHF71529.1"/>
    </source>
</evidence>
<keyword evidence="8" id="KW-1185">Reference proteome</keyword>
<evidence type="ECO:0000256" key="5">
    <source>
        <dbReference type="ARBA" id="ARBA00022833"/>
    </source>
</evidence>
<organism evidence="7 8">
    <name type="scientific">Seohaeicola zhoushanensis</name>
    <dbReference type="NCBI Taxonomy" id="1569283"/>
    <lineage>
        <taxon>Bacteria</taxon>
        <taxon>Pseudomonadati</taxon>
        <taxon>Pseudomonadota</taxon>
        <taxon>Alphaproteobacteria</taxon>
        <taxon>Rhodobacterales</taxon>
        <taxon>Roseobacteraceae</taxon>
        <taxon>Seohaeicola</taxon>
    </lineage>
</organism>